<evidence type="ECO:0000256" key="5">
    <source>
        <dbReference type="ARBA" id="ARBA00023002"/>
    </source>
</evidence>
<organism evidence="6 7">
    <name type="scientific">Actinomadura adrarensis</name>
    <dbReference type="NCBI Taxonomy" id="1819600"/>
    <lineage>
        <taxon>Bacteria</taxon>
        <taxon>Bacillati</taxon>
        <taxon>Actinomycetota</taxon>
        <taxon>Actinomycetes</taxon>
        <taxon>Streptosporangiales</taxon>
        <taxon>Thermomonosporaceae</taxon>
        <taxon>Actinomadura</taxon>
    </lineage>
</organism>
<dbReference type="InterPro" id="IPR020946">
    <property type="entry name" value="Flavin_mOase-like"/>
</dbReference>
<gene>
    <name evidence="6" type="ORF">ACFQ07_30860</name>
</gene>
<evidence type="ECO:0000313" key="6">
    <source>
        <dbReference type="EMBL" id="MFD0856673.1"/>
    </source>
</evidence>
<dbReference type="Pfam" id="PF00743">
    <property type="entry name" value="FMO-like"/>
    <property type="match status" value="1"/>
</dbReference>
<feature type="non-terminal residue" evidence="6">
    <location>
        <position position="1"/>
    </location>
</feature>
<comment type="similarity">
    <text evidence="2">Belongs to the FAD-binding monooxygenase family.</text>
</comment>
<evidence type="ECO:0000313" key="7">
    <source>
        <dbReference type="Proteomes" id="UP001597083"/>
    </source>
</evidence>
<keyword evidence="7" id="KW-1185">Reference proteome</keyword>
<dbReference type="PANTHER" id="PTHR23023">
    <property type="entry name" value="DIMETHYLANILINE MONOOXYGENASE"/>
    <property type="match status" value="1"/>
</dbReference>
<keyword evidence="5" id="KW-0560">Oxidoreductase</keyword>
<comment type="similarity">
    <text evidence="1">Belongs to the FMO family.</text>
</comment>
<reference evidence="7" key="1">
    <citation type="journal article" date="2019" name="Int. J. Syst. Evol. Microbiol.">
        <title>The Global Catalogue of Microorganisms (GCM) 10K type strain sequencing project: providing services to taxonomists for standard genome sequencing and annotation.</title>
        <authorList>
            <consortium name="The Broad Institute Genomics Platform"/>
            <consortium name="The Broad Institute Genome Sequencing Center for Infectious Disease"/>
            <person name="Wu L."/>
            <person name="Ma J."/>
        </authorList>
    </citation>
    <scope>NUCLEOTIDE SEQUENCE [LARGE SCALE GENOMIC DNA]</scope>
    <source>
        <strain evidence="7">JCM 31696</strain>
    </source>
</reference>
<protein>
    <recommendedName>
        <fullName evidence="8">NAD(P)/FAD-dependent oxidoreductase</fullName>
    </recommendedName>
</protein>
<keyword evidence="3" id="KW-0285">Flavoprotein</keyword>
<evidence type="ECO:0000256" key="1">
    <source>
        <dbReference type="ARBA" id="ARBA00009183"/>
    </source>
</evidence>
<evidence type="ECO:0000256" key="4">
    <source>
        <dbReference type="ARBA" id="ARBA00022827"/>
    </source>
</evidence>
<dbReference type="Proteomes" id="UP001597083">
    <property type="component" value="Unassembled WGS sequence"/>
</dbReference>
<dbReference type="InterPro" id="IPR036188">
    <property type="entry name" value="FAD/NAD-bd_sf"/>
</dbReference>
<dbReference type="InterPro" id="IPR050346">
    <property type="entry name" value="FMO-like"/>
</dbReference>
<accession>A0ABW3CQJ1</accession>
<sequence length="191" mass="20955">RAVHRGRITAKVSTAEAFTQAGLRLATGEEAAADVIVFATGHHKVFPFLDPQVRVHDSSGRLRLYRGIVPPGVERLGFVGFRQIFNNIMGVELNAHWLARYFLGALRTTPDEQTMQEAIDDRLAWQERVLPGSGGYDFGAYDIHSADELMNDMGLPSRRAGNLLAEYLLPGAVAHRYADLTSPAAARKPAS</sequence>
<comment type="caution">
    <text evidence="6">The sequence shown here is derived from an EMBL/GenBank/DDBJ whole genome shotgun (WGS) entry which is preliminary data.</text>
</comment>
<evidence type="ECO:0000256" key="2">
    <source>
        <dbReference type="ARBA" id="ARBA00010139"/>
    </source>
</evidence>
<name>A0ABW3CQJ1_9ACTN</name>
<keyword evidence="4" id="KW-0274">FAD</keyword>
<dbReference type="EMBL" id="JBHTIR010004216">
    <property type="protein sequence ID" value="MFD0856673.1"/>
    <property type="molecule type" value="Genomic_DNA"/>
</dbReference>
<evidence type="ECO:0000256" key="3">
    <source>
        <dbReference type="ARBA" id="ARBA00022630"/>
    </source>
</evidence>
<proteinExistence type="inferred from homology"/>
<dbReference type="SUPFAM" id="SSF51905">
    <property type="entry name" value="FAD/NAD(P)-binding domain"/>
    <property type="match status" value="1"/>
</dbReference>
<evidence type="ECO:0008006" key="8">
    <source>
        <dbReference type="Google" id="ProtNLM"/>
    </source>
</evidence>
<dbReference type="Gene3D" id="3.50.50.60">
    <property type="entry name" value="FAD/NAD(P)-binding domain"/>
    <property type="match status" value="2"/>
</dbReference>